<proteinExistence type="predicted"/>
<feature type="region of interest" description="Disordered" evidence="1">
    <location>
        <begin position="1"/>
        <end position="26"/>
    </location>
</feature>
<name>A0A0G1I1R5_UNCK3</name>
<reference evidence="2 3" key="1">
    <citation type="journal article" date="2015" name="Nature">
        <title>rRNA introns, odd ribosomes, and small enigmatic genomes across a large radiation of phyla.</title>
        <authorList>
            <person name="Brown C.T."/>
            <person name="Hug L.A."/>
            <person name="Thomas B.C."/>
            <person name="Sharon I."/>
            <person name="Castelle C.J."/>
            <person name="Singh A."/>
            <person name="Wilkins M.J."/>
            <person name="Williams K.H."/>
            <person name="Banfield J.F."/>
        </authorList>
    </citation>
    <scope>NUCLEOTIDE SEQUENCE [LARGE SCALE GENOMIC DNA]</scope>
</reference>
<dbReference type="Proteomes" id="UP000034752">
    <property type="component" value="Unassembled WGS sequence"/>
</dbReference>
<dbReference type="EMBL" id="LCIJ01000008">
    <property type="protein sequence ID" value="KKT52763.1"/>
    <property type="molecule type" value="Genomic_DNA"/>
</dbReference>
<comment type="caution">
    <text evidence="2">The sequence shown here is derived from an EMBL/GenBank/DDBJ whole genome shotgun (WGS) entry which is preliminary data.</text>
</comment>
<organism evidence="2 3">
    <name type="scientific">candidate division Kazan bacterium GW2011_GWA1_44_22</name>
    <dbReference type="NCBI Taxonomy" id="1620410"/>
    <lineage>
        <taxon>Bacteria</taxon>
        <taxon>Bacteria division Kazan-3B-28</taxon>
    </lineage>
</organism>
<evidence type="ECO:0000313" key="3">
    <source>
        <dbReference type="Proteomes" id="UP000034752"/>
    </source>
</evidence>
<evidence type="ECO:0000313" key="2">
    <source>
        <dbReference type="EMBL" id="KKT52763.1"/>
    </source>
</evidence>
<evidence type="ECO:0000256" key="1">
    <source>
        <dbReference type="SAM" id="MobiDB-lite"/>
    </source>
</evidence>
<dbReference type="AlphaFoldDB" id="A0A0G1I1R5"/>
<gene>
    <name evidence="2" type="ORF">VE96_C0008G0014</name>
</gene>
<accession>A0A0G1I1R5</accession>
<protein>
    <submittedName>
        <fullName evidence="2">Uncharacterized protein</fullName>
    </submittedName>
</protein>
<sequence length="149" mass="16853">MGEGAPKGPEMSNKFEPVPTGAEERELEVTLNEQKKIDAQRNAIDRGEKMRDEALAKVKAELGDTGSDILGRRLTEVLTPDLKQAKSEGRWLDYLGLASALDRMDDIMEIVYREDASSQAQIRKILTGDQDKKLRDVLQYRLEHPTNVW</sequence>